<proteinExistence type="predicted"/>
<dbReference type="Pfam" id="PF10262">
    <property type="entry name" value="Rdx"/>
    <property type="match status" value="1"/>
</dbReference>
<keyword evidence="2" id="KW-0676">Redox-active center</keyword>
<dbReference type="PANTHER" id="PTHR13544:SF0">
    <property type="entry name" value="THIOREDOXIN REDUCTASE-LIKE SELENOPROTEIN T"/>
    <property type="match status" value="1"/>
</dbReference>
<dbReference type="EMBL" id="BEYU01000086">
    <property type="protein sequence ID" value="GBG30949.1"/>
    <property type="molecule type" value="Genomic_DNA"/>
</dbReference>
<dbReference type="GO" id="GO:0005789">
    <property type="term" value="C:endoplasmic reticulum membrane"/>
    <property type="evidence" value="ECO:0007669"/>
    <property type="project" value="TreeGrafter"/>
</dbReference>
<accession>A0A2R5GKW1</accession>
<evidence type="ECO:0000256" key="3">
    <source>
        <dbReference type="SAM" id="Phobius"/>
    </source>
</evidence>
<evidence type="ECO:0000313" key="6">
    <source>
        <dbReference type="Proteomes" id="UP000241890"/>
    </source>
</evidence>
<organism evidence="5 6">
    <name type="scientific">Hondaea fermentalgiana</name>
    <dbReference type="NCBI Taxonomy" id="2315210"/>
    <lineage>
        <taxon>Eukaryota</taxon>
        <taxon>Sar</taxon>
        <taxon>Stramenopiles</taxon>
        <taxon>Bigyra</taxon>
        <taxon>Labyrinthulomycetes</taxon>
        <taxon>Thraustochytrida</taxon>
        <taxon>Thraustochytriidae</taxon>
        <taxon>Hondaea</taxon>
    </lineage>
</organism>
<evidence type="ECO:0000256" key="2">
    <source>
        <dbReference type="ARBA" id="ARBA00023284"/>
    </source>
</evidence>
<dbReference type="OrthoDB" id="60822at2759"/>
<dbReference type="InterPro" id="IPR011893">
    <property type="entry name" value="Selenoprotein_Rdx-typ"/>
</dbReference>
<dbReference type="AlphaFoldDB" id="A0A2R5GKW1"/>
<comment type="caution">
    <text evidence="5">The sequence shown here is derived from an EMBL/GenBank/DDBJ whole genome shotgun (WGS) entry which is preliminary data.</text>
</comment>
<evidence type="ECO:0000313" key="5">
    <source>
        <dbReference type="EMBL" id="GBG30949.1"/>
    </source>
</evidence>
<feature type="transmembrane region" description="Helical" evidence="3">
    <location>
        <begin position="105"/>
        <end position="126"/>
    </location>
</feature>
<evidence type="ECO:0000256" key="1">
    <source>
        <dbReference type="ARBA" id="ARBA00022729"/>
    </source>
</evidence>
<dbReference type="SUPFAM" id="SSF52833">
    <property type="entry name" value="Thioredoxin-like"/>
    <property type="match status" value="1"/>
</dbReference>
<feature type="chain" id="PRO_5015310897" evidence="4">
    <location>
        <begin position="23"/>
        <end position="218"/>
    </location>
</feature>
<protein>
    <submittedName>
        <fullName evidence="5">Selenoprotein T</fullName>
    </submittedName>
</protein>
<dbReference type="Gene3D" id="3.40.30.10">
    <property type="entry name" value="Glutaredoxin"/>
    <property type="match status" value="1"/>
</dbReference>
<dbReference type="InParanoid" id="A0A2R5GKW1"/>
<reference evidence="5 6" key="1">
    <citation type="submission" date="2017-12" db="EMBL/GenBank/DDBJ databases">
        <title>Sequencing, de novo assembly and annotation of complete genome of a new Thraustochytrid species, strain FCC1311.</title>
        <authorList>
            <person name="Sedici K."/>
            <person name="Godart F."/>
            <person name="Aiese Cigliano R."/>
            <person name="Sanseverino W."/>
            <person name="Barakat M."/>
            <person name="Ortet P."/>
            <person name="Marechal E."/>
            <person name="Cagnac O."/>
            <person name="Amato A."/>
        </authorList>
    </citation>
    <scope>NUCLEOTIDE SEQUENCE [LARGE SCALE GENOMIC DNA]</scope>
</reference>
<keyword evidence="6" id="KW-1185">Reference proteome</keyword>
<sequence>MRARGAAAAAVALLTVLGGGGGADPAVGSWMAPSTVVLVAAEEVAPVHLGGEDDDEDGKAPLAEAEAGEAAPQGANFLALKRFLETEYPDLEGKIHGDNYQPSWIVPYLLQGAGAAQIAGVVLMLFGDQIFDRLGMQTPDIIVLMRQYQMQTFLGLFVLSSVAQNMASSGAFEISLGDNVIFSKLQAGRMPRLEEVVNLLDAAGLERATGHAFEDRQI</sequence>
<keyword evidence="3" id="KW-1133">Transmembrane helix</keyword>
<feature type="signal peptide" evidence="4">
    <location>
        <begin position="1"/>
        <end position="22"/>
    </location>
</feature>
<dbReference type="GO" id="GO:0045454">
    <property type="term" value="P:cell redox homeostasis"/>
    <property type="evidence" value="ECO:0007669"/>
    <property type="project" value="TreeGrafter"/>
</dbReference>
<dbReference type="InterPro" id="IPR019389">
    <property type="entry name" value="Selenoprotein_T"/>
</dbReference>
<dbReference type="NCBIfam" id="TIGR02174">
    <property type="entry name" value="CXXU_selWTH"/>
    <property type="match status" value="1"/>
</dbReference>
<keyword evidence="1 4" id="KW-0732">Signal</keyword>
<name>A0A2R5GKW1_9STRA</name>
<keyword evidence="3" id="KW-0812">Transmembrane</keyword>
<evidence type="ECO:0000256" key="4">
    <source>
        <dbReference type="SAM" id="SignalP"/>
    </source>
</evidence>
<dbReference type="GO" id="GO:0004791">
    <property type="term" value="F:thioredoxin-disulfide reductase (NADPH) activity"/>
    <property type="evidence" value="ECO:0007669"/>
    <property type="project" value="TreeGrafter"/>
</dbReference>
<gene>
    <name evidence="5" type="ORF">FCC1311_071702</name>
</gene>
<keyword evidence="3" id="KW-0472">Membrane</keyword>
<dbReference type="PANTHER" id="PTHR13544">
    <property type="entry name" value="SELENOPROTEIN T"/>
    <property type="match status" value="1"/>
</dbReference>
<dbReference type="Proteomes" id="UP000241890">
    <property type="component" value="Unassembled WGS sequence"/>
</dbReference>
<dbReference type="InterPro" id="IPR036249">
    <property type="entry name" value="Thioredoxin-like_sf"/>
</dbReference>